<feature type="transmembrane region" description="Helical" evidence="1">
    <location>
        <begin position="68"/>
        <end position="86"/>
    </location>
</feature>
<dbReference type="InterPro" id="IPR037185">
    <property type="entry name" value="EmrE-like"/>
</dbReference>
<feature type="transmembrane region" description="Helical" evidence="1">
    <location>
        <begin position="92"/>
        <end position="110"/>
    </location>
</feature>
<gene>
    <name evidence="2" type="ORF">LKD36_14030</name>
</gene>
<dbReference type="SUPFAM" id="SSF103481">
    <property type="entry name" value="Multidrug resistance efflux transporter EmrE"/>
    <property type="match status" value="1"/>
</dbReference>
<keyword evidence="1" id="KW-0472">Membrane</keyword>
<proteinExistence type="predicted"/>
<feature type="transmembrane region" description="Helical" evidence="1">
    <location>
        <begin position="37"/>
        <end position="59"/>
    </location>
</feature>
<keyword evidence="1" id="KW-1133">Transmembrane helix</keyword>
<evidence type="ECO:0000313" key="2">
    <source>
        <dbReference type="EMBL" id="MCC2127286.1"/>
    </source>
</evidence>
<dbReference type="Gene3D" id="1.10.3730.20">
    <property type="match status" value="1"/>
</dbReference>
<sequence>MTKAKILILLSLSLVIQSLSSVFIKFAGQYETLSREFIIFYVLAIGCLGIYAIMWQFLLELIPLTTAYLRKGILYILILFWSVLLFKEHVTVNNIIGSIIIIAGISLHGMDEH</sequence>
<keyword evidence="3" id="KW-1185">Reference proteome</keyword>
<evidence type="ECO:0000313" key="3">
    <source>
        <dbReference type="Proteomes" id="UP001198220"/>
    </source>
</evidence>
<accession>A0AAE3AC91</accession>
<reference evidence="2 3" key="1">
    <citation type="submission" date="2021-10" db="EMBL/GenBank/DDBJ databases">
        <title>Anaerobic single-cell dispensing facilitates the cultivation of human gut bacteria.</title>
        <authorList>
            <person name="Afrizal A."/>
        </authorList>
    </citation>
    <scope>NUCLEOTIDE SEQUENCE [LARGE SCALE GENOMIC DNA]</scope>
    <source>
        <strain evidence="2 3">CLA-AA-H276</strain>
    </source>
</reference>
<evidence type="ECO:0000256" key="1">
    <source>
        <dbReference type="SAM" id="Phobius"/>
    </source>
</evidence>
<organism evidence="2 3">
    <name type="scientific">Hominiventricola filiformis</name>
    <dbReference type="NCBI Taxonomy" id="2885352"/>
    <lineage>
        <taxon>Bacteria</taxon>
        <taxon>Bacillati</taxon>
        <taxon>Bacillota</taxon>
        <taxon>Clostridia</taxon>
        <taxon>Lachnospirales</taxon>
        <taxon>Lachnospiraceae</taxon>
        <taxon>Hominiventricola</taxon>
    </lineage>
</organism>
<comment type="caution">
    <text evidence="2">The sequence shown here is derived from an EMBL/GenBank/DDBJ whole genome shotgun (WGS) entry which is preliminary data.</text>
</comment>
<name>A0AAE3AC91_9FIRM</name>
<dbReference type="EMBL" id="JAJEPS010000017">
    <property type="protein sequence ID" value="MCC2127286.1"/>
    <property type="molecule type" value="Genomic_DNA"/>
</dbReference>
<dbReference type="AlphaFoldDB" id="A0AAE3AC91"/>
<protein>
    <submittedName>
        <fullName evidence="2">Transporter</fullName>
    </submittedName>
</protein>
<dbReference type="Proteomes" id="UP001198220">
    <property type="component" value="Unassembled WGS sequence"/>
</dbReference>
<keyword evidence="1" id="KW-0812">Transmembrane</keyword>
<dbReference type="RefSeq" id="WP_118771179.1">
    <property type="nucleotide sequence ID" value="NZ_JAJEPS010000017.1"/>
</dbReference>